<dbReference type="InterPro" id="IPR036867">
    <property type="entry name" value="R3H_dom_sf"/>
</dbReference>
<feature type="domain" description="Poly(A)-specific ribonuclease RNA-binding" evidence="3">
    <location>
        <begin position="427"/>
        <end position="501"/>
    </location>
</feature>
<dbReference type="SUPFAM" id="SSF82708">
    <property type="entry name" value="R3H domain"/>
    <property type="match status" value="1"/>
</dbReference>
<dbReference type="GO" id="GO:0004535">
    <property type="term" value="F:poly(A)-specific ribonuclease activity"/>
    <property type="evidence" value="ECO:0007669"/>
    <property type="project" value="InterPro"/>
</dbReference>
<dbReference type="GO" id="GO:0000289">
    <property type="term" value="P:nuclear-transcribed mRNA poly(A) tail shortening"/>
    <property type="evidence" value="ECO:0007669"/>
    <property type="project" value="TreeGrafter"/>
</dbReference>
<comment type="similarity">
    <text evidence="1">Belongs to the CAF1 family.</text>
</comment>
<dbReference type="InterPro" id="IPR051181">
    <property type="entry name" value="CAF1_poly(A)_ribonucleases"/>
</dbReference>
<dbReference type="Gene3D" id="3.30.420.10">
    <property type="entry name" value="Ribonuclease H-like superfamily/Ribonuclease H"/>
    <property type="match status" value="2"/>
</dbReference>
<dbReference type="GO" id="GO:0005634">
    <property type="term" value="C:nucleus"/>
    <property type="evidence" value="ECO:0007669"/>
    <property type="project" value="InterPro"/>
</dbReference>
<evidence type="ECO:0000313" key="4">
    <source>
        <dbReference type="EMBL" id="JAS60611.1"/>
    </source>
</evidence>
<sequence>MEVTRTNFRKVLPEIEDTINRCVFMAIDGEFTGLSSGLEKAVSAFDTPAEYYHKIRNGSLDFLLVQFGLVAFMYNDQEKKYTHKAYNFYLFPKPLSRQAPDCRFLCQASSLDFLASHGFNFNKLFNEGIPYLNKKDETTMRTKLDEARERRKSIGEKNNSFVECPPEHVDTVKKAVDSITEFLSTTHGPIELTLPPTNGFIRKLIYQEVWKRYSTDDLRVETKNGIMVVKRPATAEEKAEEDKKKLEDEESELDEAIGFSNVIRLISHSRKLVVGHNMLLDLCHVLHRFCQPLPDSYQEFKELLHTVFPYILDTKFMCSIRPLNEAVPSSVLSHLLATVSQQPFQLLKVEPEGEHAYSTLEEKEHEAGFDAYITGTIAIALSNYLAKSKKVKSAMKLPSATSPHLGSVINRLYLMKVIDSYIDLEKDDPEQNRDAVFHVTFPEEWKLSDLTSMFSPYGGVYVSWIDSRTAYCGLHDKTQAVNVMKQLVPSVPTGVTVATYYAVHKLGTASPVKRRSGGEENGNRPKRKHSLSQESSLKRPSVDPIPEESEDSEKDTQTKERPQKKRKLSKSPTEDTRQKLFEENLDW</sequence>
<dbReference type="InterPro" id="IPR035979">
    <property type="entry name" value="RBD_domain_sf"/>
</dbReference>
<dbReference type="Pfam" id="PF04857">
    <property type="entry name" value="CAF1"/>
    <property type="match status" value="1"/>
</dbReference>
<organism evidence="4">
    <name type="scientific">Cuerna arida</name>
    <dbReference type="NCBI Taxonomy" id="1464854"/>
    <lineage>
        <taxon>Eukaryota</taxon>
        <taxon>Metazoa</taxon>
        <taxon>Ecdysozoa</taxon>
        <taxon>Arthropoda</taxon>
        <taxon>Hexapoda</taxon>
        <taxon>Insecta</taxon>
        <taxon>Pterygota</taxon>
        <taxon>Neoptera</taxon>
        <taxon>Paraneoptera</taxon>
        <taxon>Hemiptera</taxon>
        <taxon>Auchenorrhyncha</taxon>
        <taxon>Membracoidea</taxon>
        <taxon>Cicadellidae</taxon>
        <taxon>Cicadellinae</taxon>
        <taxon>Proconiini</taxon>
        <taxon>Cuerna</taxon>
    </lineage>
</organism>
<reference evidence="4" key="1">
    <citation type="submission" date="2015-11" db="EMBL/GenBank/DDBJ databases">
        <title>De novo transcriptome assembly of four potential Pierce s Disease insect vectors from Arizona vineyards.</title>
        <authorList>
            <person name="Tassone E.E."/>
        </authorList>
    </citation>
    <scope>NUCLEOTIDE SEQUENCE</scope>
</reference>
<evidence type="ECO:0000256" key="1">
    <source>
        <dbReference type="ARBA" id="ARBA00008372"/>
    </source>
</evidence>
<dbReference type="AlphaFoldDB" id="A0A1B6GDW8"/>
<evidence type="ECO:0000256" key="2">
    <source>
        <dbReference type="SAM" id="MobiDB-lite"/>
    </source>
</evidence>
<dbReference type="SUPFAM" id="SSF54928">
    <property type="entry name" value="RNA-binding domain, RBD"/>
    <property type="match status" value="1"/>
</dbReference>
<dbReference type="Gene3D" id="3.30.70.330">
    <property type="match status" value="1"/>
</dbReference>
<name>A0A1B6GDW8_9HEMI</name>
<dbReference type="GO" id="GO:0005737">
    <property type="term" value="C:cytoplasm"/>
    <property type="evidence" value="ECO:0007669"/>
    <property type="project" value="InterPro"/>
</dbReference>
<dbReference type="FunFam" id="3.30.420.10:FF:000035">
    <property type="entry name" value="Poly(A)-specific ribonuclease PARN"/>
    <property type="match status" value="1"/>
</dbReference>
<gene>
    <name evidence="4" type="ORF">g.20333</name>
</gene>
<dbReference type="SUPFAM" id="SSF53098">
    <property type="entry name" value="Ribonuclease H-like"/>
    <property type="match status" value="1"/>
</dbReference>
<protein>
    <recommendedName>
        <fullName evidence="3">Poly(A)-specific ribonuclease RNA-binding domain-containing protein</fullName>
    </recommendedName>
</protein>
<feature type="region of interest" description="Disordered" evidence="2">
    <location>
        <begin position="511"/>
        <end position="587"/>
    </location>
</feature>
<evidence type="ECO:0000259" key="3">
    <source>
        <dbReference type="Pfam" id="PF08675"/>
    </source>
</evidence>
<dbReference type="PANTHER" id="PTHR15092:SF44">
    <property type="entry name" value="POLY(A)-SPECIFIC RIBONUCLEASE PARN"/>
    <property type="match status" value="1"/>
</dbReference>
<feature type="compositionally biased region" description="Basic and acidic residues" evidence="2">
    <location>
        <begin position="572"/>
        <end position="587"/>
    </location>
</feature>
<dbReference type="InterPro" id="IPR006941">
    <property type="entry name" value="RNase_CAF1"/>
</dbReference>
<dbReference type="GO" id="GO:0046872">
    <property type="term" value="F:metal ion binding"/>
    <property type="evidence" value="ECO:0007669"/>
    <property type="project" value="InterPro"/>
</dbReference>
<dbReference type="GO" id="GO:0003723">
    <property type="term" value="F:RNA binding"/>
    <property type="evidence" value="ECO:0007669"/>
    <property type="project" value="InterPro"/>
</dbReference>
<accession>A0A1B6GDW8</accession>
<dbReference type="Pfam" id="PF08675">
    <property type="entry name" value="RNA_bind"/>
    <property type="match status" value="1"/>
</dbReference>
<dbReference type="GO" id="GO:1990431">
    <property type="term" value="P:priRNA 3'-end processing"/>
    <property type="evidence" value="ECO:0007669"/>
    <property type="project" value="TreeGrafter"/>
</dbReference>
<dbReference type="InterPro" id="IPR036397">
    <property type="entry name" value="RNaseH_sf"/>
</dbReference>
<dbReference type="GO" id="GO:1990432">
    <property type="term" value="P:siRNA 3'-end processing"/>
    <property type="evidence" value="ECO:0007669"/>
    <property type="project" value="TreeGrafter"/>
</dbReference>
<dbReference type="InterPro" id="IPR012337">
    <property type="entry name" value="RNaseH-like_sf"/>
</dbReference>
<dbReference type="PANTHER" id="PTHR15092">
    <property type="entry name" value="POLY A -SPECIFIC RIBONUCLEASE/TARGET OF EGR1, MEMBER 1"/>
    <property type="match status" value="1"/>
</dbReference>
<dbReference type="InterPro" id="IPR012677">
    <property type="entry name" value="Nucleotide-bd_a/b_plait_sf"/>
</dbReference>
<proteinExistence type="inferred from homology"/>
<dbReference type="InterPro" id="IPR014789">
    <property type="entry name" value="PolyA-riboNase_RNA-binding"/>
</dbReference>
<dbReference type="EMBL" id="GECZ01009158">
    <property type="protein sequence ID" value="JAS60611.1"/>
    <property type="molecule type" value="Transcribed_RNA"/>
</dbReference>